<dbReference type="AlphaFoldDB" id="A0A814PY46"/>
<evidence type="ECO:0000313" key="3">
    <source>
        <dbReference type="Proteomes" id="UP000663860"/>
    </source>
</evidence>
<comment type="caution">
    <text evidence="1">The sequence shown here is derived from an EMBL/GenBank/DDBJ whole genome shotgun (WGS) entry which is preliminary data.</text>
</comment>
<dbReference type="EMBL" id="CAJOBB010002030">
    <property type="protein sequence ID" value="CAF3930741.1"/>
    <property type="molecule type" value="Genomic_DNA"/>
</dbReference>
<reference evidence="1" key="1">
    <citation type="submission" date="2021-02" db="EMBL/GenBank/DDBJ databases">
        <authorList>
            <person name="Nowell W R."/>
        </authorList>
    </citation>
    <scope>NUCLEOTIDE SEQUENCE</scope>
</reference>
<organism evidence="1 3">
    <name type="scientific">Adineta steineri</name>
    <dbReference type="NCBI Taxonomy" id="433720"/>
    <lineage>
        <taxon>Eukaryota</taxon>
        <taxon>Metazoa</taxon>
        <taxon>Spiralia</taxon>
        <taxon>Gnathifera</taxon>
        <taxon>Rotifera</taxon>
        <taxon>Eurotatoria</taxon>
        <taxon>Bdelloidea</taxon>
        <taxon>Adinetida</taxon>
        <taxon>Adinetidae</taxon>
        <taxon>Adineta</taxon>
    </lineage>
</organism>
<name>A0A814PY46_9BILA</name>
<dbReference type="Proteomes" id="UP000663860">
    <property type="component" value="Unassembled WGS sequence"/>
</dbReference>
<evidence type="ECO:0000313" key="2">
    <source>
        <dbReference type="EMBL" id="CAF3930741.1"/>
    </source>
</evidence>
<evidence type="ECO:0000313" key="1">
    <source>
        <dbReference type="EMBL" id="CAF1112185.1"/>
    </source>
</evidence>
<accession>A0A814PY46</accession>
<sequence>MSEKIQFLAEVVQTHFSVTKLQHLKETIEARLNRFEEIEAQGLIIDMVEKQSEASVKQIKLIDDILKFLKE</sequence>
<dbReference type="Proteomes" id="UP000663868">
    <property type="component" value="Unassembled WGS sequence"/>
</dbReference>
<gene>
    <name evidence="1" type="ORF">IZO911_LOCUS23655</name>
    <name evidence="2" type="ORF">KXQ929_LOCUS24449</name>
</gene>
<dbReference type="EMBL" id="CAJNOE010000276">
    <property type="protein sequence ID" value="CAF1112185.1"/>
    <property type="molecule type" value="Genomic_DNA"/>
</dbReference>
<protein>
    <submittedName>
        <fullName evidence="1">Uncharacterized protein</fullName>
    </submittedName>
</protein>
<proteinExistence type="predicted"/>